<dbReference type="Proteomes" id="UP000564407">
    <property type="component" value="Unassembled WGS sequence"/>
</dbReference>
<dbReference type="GO" id="GO:0005929">
    <property type="term" value="C:cilium"/>
    <property type="evidence" value="ECO:0007669"/>
    <property type="project" value="TreeGrafter"/>
</dbReference>
<name>A0A7K6H0U6_9PASS</name>
<gene>
    <name evidence="1" type="primary">Cfap47_3</name>
    <name evidence="1" type="ORF">MALELE_R05222</name>
</gene>
<dbReference type="GO" id="GO:0007288">
    <property type="term" value="P:sperm axoneme assembly"/>
    <property type="evidence" value="ECO:0007669"/>
    <property type="project" value="TreeGrafter"/>
</dbReference>
<evidence type="ECO:0000313" key="1">
    <source>
        <dbReference type="EMBL" id="NWV69071.1"/>
    </source>
</evidence>
<feature type="non-terminal residue" evidence="1">
    <location>
        <position position="114"/>
    </location>
</feature>
<reference evidence="1 2" key="1">
    <citation type="submission" date="2019-09" db="EMBL/GenBank/DDBJ databases">
        <title>Bird 10,000 Genomes (B10K) Project - Family phase.</title>
        <authorList>
            <person name="Zhang G."/>
        </authorList>
    </citation>
    <scope>NUCLEOTIDE SEQUENCE [LARGE SCALE GENOMIC DNA]</scope>
    <source>
        <strain evidence="1">B10K-DU-029-44</strain>
        <tissue evidence="1">Heart</tissue>
    </source>
</reference>
<dbReference type="EMBL" id="VZRP01017448">
    <property type="protein sequence ID" value="NWV69071.1"/>
    <property type="molecule type" value="Genomic_DNA"/>
</dbReference>
<protein>
    <submittedName>
        <fullName evidence="1">CFA47 protein</fullName>
    </submittedName>
</protein>
<organism evidence="1 2">
    <name type="scientific">Malurus elegans</name>
    <name type="common">Red-winged fairywren</name>
    <dbReference type="NCBI Taxonomy" id="720584"/>
    <lineage>
        <taxon>Eukaryota</taxon>
        <taxon>Metazoa</taxon>
        <taxon>Chordata</taxon>
        <taxon>Craniata</taxon>
        <taxon>Vertebrata</taxon>
        <taxon>Euteleostomi</taxon>
        <taxon>Archelosauria</taxon>
        <taxon>Archosauria</taxon>
        <taxon>Dinosauria</taxon>
        <taxon>Saurischia</taxon>
        <taxon>Theropoda</taxon>
        <taxon>Coelurosauria</taxon>
        <taxon>Aves</taxon>
        <taxon>Neognathae</taxon>
        <taxon>Neoaves</taxon>
        <taxon>Telluraves</taxon>
        <taxon>Australaves</taxon>
        <taxon>Passeriformes</taxon>
        <taxon>Meliphagoidea</taxon>
        <taxon>Maluridae</taxon>
        <taxon>Malurus</taxon>
    </lineage>
</organism>
<keyword evidence="2" id="KW-1185">Reference proteome</keyword>
<sequence length="114" mass="12954">FFLGIIDTVEFPIKFTPRRAGCYRCQIILKSSYDVRVYEIECVVHAEHADAQLEFVSPAYQTVTQEIPISNMSSDDWKFEAILEGHCFYGPSVLNVPVGETVHYSLTFKPVAEC</sequence>
<evidence type="ECO:0000313" key="2">
    <source>
        <dbReference type="Proteomes" id="UP000564407"/>
    </source>
</evidence>
<accession>A0A7K6H0U6</accession>
<dbReference type="AlphaFoldDB" id="A0A7K6H0U6"/>
<proteinExistence type="predicted"/>
<feature type="non-terminal residue" evidence="1">
    <location>
        <position position="1"/>
    </location>
</feature>
<dbReference type="PANTHER" id="PTHR45912:SF3">
    <property type="entry name" value="CILIA- AND FLAGELLA-ASSOCIATED PROTEIN 47"/>
    <property type="match status" value="1"/>
</dbReference>
<dbReference type="PANTHER" id="PTHR45912">
    <property type="entry name" value="CILIA- AND FLAGELLA-ASSOCIATED PROTEIN 47"/>
    <property type="match status" value="1"/>
</dbReference>
<comment type="caution">
    <text evidence="1">The sequence shown here is derived from an EMBL/GenBank/DDBJ whole genome shotgun (WGS) entry which is preliminary data.</text>
</comment>